<dbReference type="Proteomes" id="UP001057452">
    <property type="component" value="Chromosome 14"/>
</dbReference>
<proteinExistence type="predicted"/>
<gene>
    <name evidence="1" type="ORF">KUCAC02_003878</name>
</gene>
<evidence type="ECO:0000313" key="1">
    <source>
        <dbReference type="EMBL" id="KAI4814693.1"/>
    </source>
</evidence>
<accession>A0ACB9WNH3</accession>
<protein>
    <submittedName>
        <fullName evidence="1">Uncharacterized protein</fullName>
    </submittedName>
</protein>
<evidence type="ECO:0000313" key="2">
    <source>
        <dbReference type="Proteomes" id="UP001057452"/>
    </source>
</evidence>
<keyword evidence="2" id="KW-1185">Reference proteome</keyword>
<comment type="caution">
    <text evidence="1">The sequence shown here is derived from an EMBL/GenBank/DDBJ whole genome shotgun (WGS) entry which is preliminary data.</text>
</comment>
<organism evidence="1 2">
    <name type="scientific">Chaenocephalus aceratus</name>
    <name type="common">Blackfin icefish</name>
    <name type="synonym">Chaenichthys aceratus</name>
    <dbReference type="NCBI Taxonomy" id="36190"/>
    <lineage>
        <taxon>Eukaryota</taxon>
        <taxon>Metazoa</taxon>
        <taxon>Chordata</taxon>
        <taxon>Craniata</taxon>
        <taxon>Vertebrata</taxon>
        <taxon>Euteleostomi</taxon>
        <taxon>Actinopterygii</taxon>
        <taxon>Neopterygii</taxon>
        <taxon>Teleostei</taxon>
        <taxon>Neoteleostei</taxon>
        <taxon>Acanthomorphata</taxon>
        <taxon>Eupercaria</taxon>
        <taxon>Perciformes</taxon>
        <taxon>Notothenioidei</taxon>
        <taxon>Channichthyidae</taxon>
        <taxon>Chaenocephalus</taxon>
    </lineage>
</organism>
<reference evidence="1" key="1">
    <citation type="submission" date="2022-05" db="EMBL/GenBank/DDBJ databases">
        <title>Chromosome-level genome of Chaenocephalus aceratus.</title>
        <authorList>
            <person name="Park H."/>
        </authorList>
    </citation>
    <scope>NUCLEOTIDE SEQUENCE</scope>
    <source>
        <strain evidence="1">KU_202001</strain>
    </source>
</reference>
<dbReference type="EMBL" id="CM043798">
    <property type="protein sequence ID" value="KAI4814693.1"/>
    <property type="molecule type" value="Genomic_DNA"/>
</dbReference>
<name>A0ACB9WNH3_CHAAC</name>
<sequence>MSIRRGQRCGQGDVVTHTAWLNRSSILYAGEDKWSVDSRVSLVTLNQEEFTIKIENVDMTDEGQYVCAVQTSSRPRTTSVHILVQDSKLHKRGSTTKNHQPVKDIVVNEGSNVTLMCQASGKPEPSISWKLISSS</sequence>
<feature type="non-terminal residue" evidence="1">
    <location>
        <position position="135"/>
    </location>
</feature>